<dbReference type="AlphaFoldDB" id="A0A9K3GZG0"/>
<dbReference type="Gramene" id="mRNA:HanXRQr2_Chr16g0767401">
    <property type="protein sequence ID" value="mRNA:HanXRQr2_Chr16g0767401"/>
    <property type="gene ID" value="HanXRQr2_Chr16g0767401"/>
</dbReference>
<accession>A0A9K3GZG0</accession>
<evidence type="ECO:0000313" key="1">
    <source>
        <dbReference type="EMBL" id="KAF5761637.1"/>
    </source>
</evidence>
<dbReference type="Proteomes" id="UP000215914">
    <property type="component" value="Unassembled WGS sequence"/>
</dbReference>
<reference evidence="1" key="2">
    <citation type="submission" date="2020-06" db="EMBL/GenBank/DDBJ databases">
        <title>Helianthus annuus Genome sequencing and assembly Release 2.</title>
        <authorList>
            <person name="Gouzy J."/>
            <person name="Langlade N."/>
            <person name="Munos S."/>
        </authorList>
    </citation>
    <scope>NUCLEOTIDE SEQUENCE</scope>
    <source>
        <tissue evidence="1">Leaves</tissue>
    </source>
</reference>
<evidence type="ECO:0000313" key="2">
    <source>
        <dbReference type="Proteomes" id="UP000215914"/>
    </source>
</evidence>
<sequence>MNLFRYVEKISASSSSNDHVGSIVISSVEDEFLNNPDFMLIGFLGTISTDIYEDEEVVSVGEGTTVTRGKRAANVQKKLNRRNKIAKTAKKHSGHPLDPEFFHFDRKGDYRLVYHFL</sequence>
<name>A0A9K3GZG0_HELAN</name>
<dbReference type="EMBL" id="MNCJ02000331">
    <property type="protein sequence ID" value="KAF5761637.1"/>
    <property type="molecule type" value="Genomic_DNA"/>
</dbReference>
<proteinExistence type="predicted"/>
<comment type="caution">
    <text evidence="1">The sequence shown here is derived from an EMBL/GenBank/DDBJ whole genome shotgun (WGS) entry which is preliminary data.</text>
</comment>
<reference evidence="1" key="1">
    <citation type="journal article" date="2017" name="Nature">
        <title>The sunflower genome provides insights into oil metabolism, flowering and Asterid evolution.</title>
        <authorList>
            <person name="Badouin H."/>
            <person name="Gouzy J."/>
            <person name="Grassa C.J."/>
            <person name="Murat F."/>
            <person name="Staton S.E."/>
            <person name="Cottret L."/>
            <person name="Lelandais-Briere C."/>
            <person name="Owens G.L."/>
            <person name="Carrere S."/>
            <person name="Mayjonade B."/>
            <person name="Legrand L."/>
            <person name="Gill N."/>
            <person name="Kane N.C."/>
            <person name="Bowers J.E."/>
            <person name="Hubner S."/>
            <person name="Bellec A."/>
            <person name="Berard A."/>
            <person name="Berges H."/>
            <person name="Blanchet N."/>
            <person name="Boniface M.C."/>
            <person name="Brunel D."/>
            <person name="Catrice O."/>
            <person name="Chaidir N."/>
            <person name="Claudel C."/>
            <person name="Donnadieu C."/>
            <person name="Faraut T."/>
            <person name="Fievet G."/>
            <person name="Helmstetter N."/>
            <person name="King M."/>
            <person name="Knapp S.J."/>
            <person name="Lai Z."/>
            <person name="Le Paslier M.C."/>
            <person name="Lippi Y."/>
            <person name="Lorenzon L."/>
            <person name="Mandel J.R."/>
            <person name="Marage G."/>
            <person name="Marchand G."/>
            <person name="Marquand E."/>
            <person name="Bret-Mestries E."/>
            <person name="Morien E."/>
            <person name="Nambeesan S."/>
            <person name="Nguyen T."/>
            <person name="Pegot-Espagnet P."/>
            <person name="Pouilly N."/>
            <person name="Raftis F."/>
            <person name="Sallet E."/>
            <person name="Schiex T."/>
            <person name="Thomas J."/>
            <person name="Vandecasteele C."/>
            <person name="Vares D."/>
            <person name="Vear F."/>
            <person name="Vautrin S."/>
            <person name="Crespi M."/>
            <person name="Mangin B."/>
            <person name="Burke J.M."/>
            <person name="Salse J."/>
            <person name="Munos S."/>
            <person name="Vincourt P."/>
            <person name="Rieseberg L.H."/>
            <person name="Langlade N.B."/>
        </authorList>
    </citation>
    <scope>NUCLEOTIDE SEQUENCE</scope>
    <source>
        <tissue evidence="1">Leaves</tissue>
    </source>
</reference>
<keyword evidence="2" id="KW-1185">Reference proteome</keyword>
<gene>
    <name evidence="1" type="ORF">HanXRQr2_Chr16g0767401</name>
</gene>
<protein>
    <submittedName>
        <fullName evidence="1">Uncharacterized protein</fullName>
    </submittedName>
</protein>
<organism evidence="1 2">
    <name type="scientific">Helianthus annuus</name>
    <name type="common">Common sunflower</name>
    <dbReference type="NCBI Taxonomy" id="4232"/>
    <lineage>
        <taxon>Eukaryota</taxon>
        <taxon>Viridiplantae</taxon>
        <taxon>Streptophyta</taxon>
        <taxon>Embryophyta</taxon>
        <taxon>Tracheophyta</taxon>
        <taxon>Spermatophyta</taxon>
        <taxon>Magnoliopsida</taxon>
        <taxon>eudicotyledons</taxon>
        <taxon>Gunneridae</taxon>
        <taxon>Pentapetalae</taxon>
        <taxon>asterids</taxon>
        <taxon>campanulids</taxon>
        <taxon>Asterales</taxon>
        <taxon>Asteraceae</taxon>
        <taxon>Asteroideae</taxon>
        <taxon>Heliantheae alliance</taxon>
        <taxon>Heliantheae</taxon>
        <taxon>Helianthus</taxon>
    </lineage>
</organism>